<keyword evidence="5 8" id="KW-0804">Transcription</keyword>
<dbReference type="InterPro" id="IPR022691">
    <property type="entry name" value="Tscrpt_elong_fac_GreA/B_N"/>
</dbReference>
<protein>
    <recommendedName>
        <fullName evidence="2 8">Transcription elongation factor GreA</fullName>
    </recommendedName>
    <alternativeName>
        <fullName evidence="7 8">Transcript cleavage factor GreA</fullName>
    </alternativeName>
</protein>
<feature type="domain" description="Transcription elongation factor GreA/GreB C-terminal" evidence="10">
    <location>
        <begin position="80"/>
        <end position="151"/>
    </location>
</feature>
<dbReference type="Pfam" id="PF01272">
    <property type="entry name" value="GreA_GreB"/>
    <property type="match status" value="1"/>
</dbReference>
<dbReference type="PROSITE" id="PS00829">
    <property type="entry name" value="GREAB_1"/>
    <property type="match status" value="1"/>
</dbReference>
<evidence type="ECO:0000256" key="3">
    <source>
        <dbReference type="ARBA" id="ARBA00023015"/>
    </source>
</evidence>
<evidence type="ECO:0000259" key="10">
    <source>
        <dbReference type="Pfam" id="PF01272"/>
    </source>
</evidence>
<dbReference type="InterPro" id="IPR036953">
    <property type="entry name" value="GreA/GreB_C_sf"/>
</dbReference>
<evidence type="ECO:0000259" key="11">
    <source>
        <dbReference type="Pfam" id="PF03449"/>
    </source>
</evidence>
<organism evidence="12 13">
    <name type="scientific">Candidatus Kuenenbacteria bacterium HGW-Kuenenbacteria-1</name>
    <dbReference type="NCBI Taxonomy" id="2013812"/>
    <lineage>
        <taxon>Bacteria</taxon>
        <taxon>Candidatus Kueneniibacteriota</taxon>
    </lineage>
</organism>
<dbReference type="InterPro" id="IPR036805">
    <property type="entry name" value="Tscrpt_elong_fac_GreA/B_N_sf"/>
</dbReference>
<dbReference type="InterPro" id="IPR023459">
    <property type="entry name" value="Tscrpt_elong_fac_GreA/B_fam"/>
</dbReference>
<dbReference type="FunFam" id="3.10.50.30:FF:000001">
    <property type="entry name" value="Transcription elongation factor GreA"/>
    <property type="match status" value="1"/>
</dbReference>
<dbReference type="Gene3D" id="3.10.50.30">
    <property type="entry name" value="Transcription elongation factor, GreA/GreB, C-terminal domain"/>
    <property type="match status" value="1"/>
</dbReference>
<evidence type="ECO:0000256" key="4">
    <source>
        <dbReference type="ARBA" id="ARBA00023125"/>
    </source>
</evidence>
<dbReference type="Gene3D" id="1.10.287.180">
    <property type="entry name" value="Transcription elongation factor, GreA/GreB, N-terminal domain"/>
    <property type="match status" value="1"/>
</dbReference>
<dbReference type="PANTHER" id="PTHR30437">
    <property type="entry name" value="TRANSCRIPTION ELONGATION FACTOR GREA"/>
    <property type="match status" value="1"/>
</dbReference>
<dbReference type="GO" id="GO:0032784">
    <property type="term" value="P:regulation of DNA-templated transcription elongation"/>
    <property type="evidence" value="ECO:0007669"/>
    <property type="project" value="UniProtKB-UniRule"/>
</dbReference>
<evidence type="ECO:0000256" key="9">
    <source>
        <dbReference type="RuleBase" id="RU000556"/>
    </source>
</evidence>
<comment type="similarity">
    <text evidence="1 8 9">Belongs to the GreA/GreB family.</text>
</comment>
<dbReference type="InterPro" id="IPR001437">
    <property type="entry name" value="Tscrpt_elong_fac_GreA/B_C"/>
</dbReference>
<dbReference type="SUPFAM" id="SSF46557">
    <property type="entry name" value="GreA transcript cleavage protein, N-terminal domain"/>
    <property type="match status" value="1"/>
</dbReference>
<dbReference type="PANTHER" id="PTHR30437:SF4">
    <property type="entry name" value="TRANSCRIPTION ELONGATION FACTOR GREA"/>
    <property type="match status" value="1"/>
</dbReference>
<dbReference type="EMBL" id="PGYQ01000011">
    <property type="protein sequence ID" value="PKL72227.1"/>
    <property type="molecule type" value="Genomic_DNA"/>
</dbReference>
<dbReference type="NCBIfam" id="TIGR01462">
    <property type="entry name" value="greA"/>
    <property type="match status" value="1"/>
</dbReference>
<evidence type="ECO:0000256" key="1">
    <source>
        <dbReference type="ARBA" id="ARBA00008213"/>
    </source>
</evidence>
<evidence type="ECO:0000313" key="13">
    <source>
        <dbReference type="Proteomes" id="UP000233414"/>
    </source>
</evidence>
<evidence type="ECO:0000256" key="5">
    <source>
        <dbReference type="ARBA" id="ARBA00023163"/>
    </source>
</evidence>
<dbReference type="NCBIfam" id="NF001263">
    <property type="entry name" value="PRK00226.1-4"/>
    <property type="match status" value="1"/>
</dbReference>
<dbReference type="GO" id="GO:0003677">
    <property type="term" value="F:DNA binding"/>
    <property type="evidence" value="ECO:0007669"/>
    <property type="project" value="UniProtKB-UniRule"/>
</dbReference>
<evidence type="ECO:0000256" key="6">
    <source>
        <dbReference type="ARBA" id="ARBA00024916"/>
    </source>
</evidence>
<comment type="caution">
    <text evidence="12">The sequence shown here is derived from an EMBL/GenBank/DDBJ whole genome shotgun (WGS) entry which is preliminary data.</text>
</comment>
<evidence type="ECO:0000256" key="7">
    <source>
        <dbReference type="ARBA" id="ARBA00030776"/>
    </source>
</evidence>
<keyword evidence="4 8" id="KW-0238">DNA-binding</keyword>
<proteinExistence type="inferred from homology"/>
<dbReference type="InterPro" id="IPR006359">
    <property type="entry name" value="Tscrpt_elong_fac_GreA"/>
</dbReference>
<dbReference type="SUPFAM" id="SSF54534">
    <property type="entry name" value="FKBP-like"/>
    <property type="match status" value="1"/>
</dbReference>
<dbReference type="PIRSF" id="PIRSF006092">
    <property type="entry name" value="GreA_GreB"/>
    <property type="match status" value="1"/>
</dbReference>
<dbReference type="GO" id="GO:0070063">
    <property type="term" value="F:RNA polymerase binding"/>
    <property type="evidence" value="ECO:0007669"/>
    <property type="project" value="InterPro"/>
</dbReference>
<name>A0A2N1UN46_9BACT</name>
<evidence type="ECO:0000313" key="12">
    <source>
        <dbReference type="EMBL" id="PKL72227.1"/>
    </source>
</evidence>
<dbReference type="GO" id="GO:0003746">
    <property type="term" value="F:translation elongation factor activity"/>
    <property type="evidence" value="ECO:0007669"/>
    <property type="project" value="UniProtKB-KW"/>
</dbReference>
<dbReference type="Proteomes" id="UP000233414">
    <property type="component" value="Unassembled WGS sequence"/>
</dbReference>
<accession>A0A2N1UN46</accession>
<dbReference type="FunFam" id="1.10.287.180:FF:000001">
    <property type="entry name" value="Transcription elongation factor GreA"/>
    <property type="match status" value="1"/>
</dbReference>
<evidence type="ECO:0000256" key="8">
    <source>
        <dbReference type="HAMAP-Rule" id="MF_00105"/>
    </source>
</evidence>
<keyword evidence="12" id="KW-0251">Elongation factor</keyword>
<reference evidence="12 13" key="1">
    <citation type="journal article" date="2017" name="ISME J.">
        <title>Potential for microbial H2 and metal transformations associated with novel bacteria and archaea in deep terrestrial subsurface sediments.</title>
        <authorList>
            <person name="Hernsdorf A.W."/>
            <person name="Amano Y."/>
            <person name="Miyakawa K."/>
            <person name="Ise K."/>
            <person name="Suzuki Y."/>
            <person name="Anantharaman K."/>
            <person name="Probst A."/>
            <person name="Burstein D."/>
            <person name="Thomas B.C."/>
            <person name="Banfield J.F."/>
        </authorList>
    </citation>
    <scope>NUCLEOTIDE SEQUENCE [LARGE SCALE GENOMIC DNA]</scope>
    <source>
        <strain evidence="12">HGW-Kuenenbacteria-1</strain>
    </source>
</reference>
<comment type="function">
    <text evidence="6 8 9">Necessary for efficient RNA polymerase transcription elongation past template-encoded arresting sites. The arresting sites in DNA have the property of trapping a certain fraction of elongating RNA polymerases that pass through, resulting in locked ternary complexes. Cleavage of the nascent transcript by cleavage factors such as GreA or GreB allows the resumption of elongation from the new 3'terminus. GreA releases sequences of 2 to 3 nucleotides.</text>
</comment>
<dbReference type="AlphaFoldDB" id="A0A2N1UN46"/>
<keyword evidence="3 8" id="KW-0805">Transcription regulation</keyword>
<dbReference type="GO" id="GO:0006354">
    <property type="term" value="P:DNA-templated transcription elongation"/>
    <property type="evidence" value="ECO:0007669"/>
    <property type="project" value="TreeGrafter"/>
</dbReference>
<dbReference type="HAMAP" id="MF_00105">
    <property type="entry name" value="GreA_GreB"/>
    <property type="match status" value="1"/>
</dbReference>
<keyword evidence="12" id="KW-0648">Protein biosynthesis</keyword>
<gene>
    <name evidence="8" type="primary">greA</name>
    <name evidence="12" type="ORF">CVV26_02435</name>
</gene>
<evidence type="ECO:0000256" key="2">
    <source>
        <dbReference type="ARBA" id="ARBA00013729"/>
    </source>
</evidence>
<dbReference type="InterPro" id="IPR028624">
    <property type="entry name" value="Tscrpt_elong_fac_GreA/B"/>
</dbReference>
<dbReference type="Pfam" id="PF03449">
    <property type="entry name" value="GreA_GreB_N"/>
    <property type="match status" value="1"/>
</dbReference>
<dbReference type="InterPro" id="IPR018151">
    <property type="entry name" value="TF_GreA/GreB_CS"/>
</dbReference>
<sequence length="151" mass="16885">MQKFISREKFEKLVEKLQFLKNIKRPQVAEKIASAKDLGDLSENAEYSEAKDDQVLLEREIAELEHMIQIVVIVEKSKNQNNISFGSIVEIKYNGQYKKYSIVGSAEADPSQNKISNESPLGSALMGHAVGDSIEVKTPKGLVEYTVLKIS</sequence>
<feature type="domain" description="Transcription elongation factor GreA/GreB N-terminal" evidence="11">
    <location>
        <begin position="5"/>
        <end position="72"/>
    </location>
</feature>